<reference evidence="1 2" key="1">
    <citation type="journal article" date="2021" name="Nat. Commun.">
        <title>Genetic determinants of endophytism in the Arabidopsis root mycobiome.</title>
        <authorList>
            <person name="Mesny F."/>
            <person name="Miyauchi S."/>
            <person name="Thiergart T."/>
            <person name="Pickel B."/>
            <person name="Atanasova L."/>
            <person name="Karlsson M."/>
            <person name="Huettel B."/>
            <person name="Barry K.W."/>
            <person name="Haridas S."/>
            <person name="Chen C."/>
            <person name="Bauer D."/>
            <person name="Andreopoulos W."/>
            <person name="Pangilinan J."/>
            <person name="LaButti K."/>
            <person name="Riley R."/>
            <person name="Lipzen A."/>
            <person name="Clum A."/>
            <person name="Drula E."/>
            <person name="Henrissat B."/>
            <person name="Kohler A."/>
            <person name="Grigoriev I.V."/>
            <person name="Martin F.M."/>
            <person name="Hacquard S."/>
        </authorList>
    </citation>
    <scope>NUCLEOTIDE SEQUENCE [LARGE SCALE GENOMIC DNA]</scope>
    <source>
        <strain evidence="1 2">MPI-SDFR-AT-0079</strain>
    </source>
</reference>
<sequence>MAVASSTTSSLTSTSHTLSHAPAMAQSVVQSESVSATTVFLDSTFPSNRHAFLQPSPLLPTGSLQLAKETLDALAGQVADQQQQRLRDAGKKRKRDGNQDKAAVLKIRKLHVDGFETGQVWQQAKKIITSALQESVRVLEELEENEEVVQGLGDNAEDTTAIEFGEDGFEISSGEDESASDGDTEESDDEGTSQVDEDEEMADMEAEDDEEALDVEEDGEEEEGEDDYDDEPEEELVEDPNGLNDGFFSIDDFNKQTQWFEDQDARADPNTDHFSDDESVDWHGDPFSAKKSRKKGDAEDDDELEPDMDEDEDEDEAGHTLSKKDLEDLDDEDDGDDGGNLDDDLNDMGLDLTANDIYYKDFFAPPRKKKKPGSFKKRQDFPESSRPDEADVERAENDVRRDLFDDLSERSDSEDALSDVSAGDPRSRRSAHERRQAKVAAEIRKLEGELVAKRAWTLSGEATAVDRPLNSLLEEDMDFEHVGKPVPVITEEVSESIEELIKRRILAQEFDEVLRRRPDTLGNPSDARRGLVDVDDTKGKQSLAEIYEEEHVKKSNPDAYVSQADEKLRRDEEEIKNMWKEVSAKLDALSSWHYKPKPAAPTLTVVADVATVAMEDAQPTTAQGVAGGESMIAPQEVYAPSKDTAEKGEVVAKSGLPVAKQEMSREEKLRRRRRDKERIRKAGGTDAGKPTSKKAQAQRETMGDLKKGGVKVINRKGEVVGLDGKKVVEQKGPQNRVYYLVKSMQQPVSAHNHNMLSSARTGASLALRARPTTVLAPFRAAAAFSTSSHKDAASAVQPHAGYGLAKPDRKEVPLPSQEPTKGLVQYALTTLDIMTNWARQGSLWPMTFGLACCAVEMMHLSAPRYDQDRLGIIFRASPRQSDVMIVAGTLTNKMAPALRQVYDQMPDPRWVISMGSCANGGGYYHYSYSVVRGCDRIVPVDVYVPGCPPTSEALMYGIFQLQRKMRNTKITRMWYRK</sequence>
<name>A0ACB7NV09_9PEZI</name>
<protein>
    <submittedName>
        <fullName evidence="1">Mpp10 protein-domain-containing protein</fullName>
    </submittedName>
</protein>
<dbReference type="Proteomes" id="UP000724584">
    <property type="component" value="Unassembled WGS sequence"/>
</dbReference>
<proteinExistence type="predicted"/>
<evidence type="ECO:0000313" key="2">
    <source>
        <dbReference type="Proteomes" id="UP000724584"/>
    </source>
</evidence>
<comment type="caution">
    <text evidence="1">The sequence shown here is derived from an EMBL/GenBank/DDBJ whole genome shotgun (WGS) entry which is preliminary data.</text>
</comment>
<accession>A0ACB7NV09</accession>
<organism evidence="1 2">
    <name type="scientific">Chaetomium tenue</name>
    <dbReference type="NCBI Taxonomy" id="1854479"/>
    <lineage>
        <taxon>Eukaryota</taxon>
        <taxon>Fungi</taxon>
        <taxon>Dikarya</taxon>
        <taxon>Ascomycota</taxon>
        <taxon>Pezizomycotina</taxon>
        <taxon>Sordariomycetes</taxon>
        <taxon>Sordariomycetidae</taxon>
        <taxon>Sordariales</taxon>
        <taxon>Chaetomiaceae</taxon>
        <taxon>Chaetomium</taxon>
    </lineage>
</organism>
<gene>
    <name evidence="1" type="ORF">F5144DRAFT_551769</name>
</gene>
<dbReference type="EMBL" id="JAGIZQ010000007">
    <property type="protein sequence ID" value="KAH6617291.1"/>
    <property type="molecule type" value="Genomic_DNA"/>
</dbReference>
<evidence type="ECO:0000313" key="1">
    <source>
        <dbReference type="EMBL" id="KAH6617291.1"/>
    </source>
</evidence>
<keyword evidence="2" id="KW-1185">Reference proteome</keyword>